<dbReference type="InterPro" id="IPR050625">
    <property type="entry name" value="ParA/MinD_ATPase"/>
</dbReference>
<dbReference type="PANTHER" id="PTHR43384">
    <property type="entry name" value="SEPTUM SITE-DETERMINING PROTEIN MIND HOMOLOG, CHLOROPLASTIC-RELATED"/>
    <property type="match status" value="1"/>
</dbReference>
<dbReference type="GO" id="GO:0005829">
    <property type="term" value="C:cytosol"/>
    <property type="evidence" value="ECO:0007669"/>
    <property type="project" value="TreeGrafter"/>
</dbReference>
<dbReference type="RefSeq" id="WP_060919953.1">
    <property type="nucleotide sequence ID" value="NZ_KQ960676.1"/>
</dbReference>
<dbReference type="Gene3D" id="3.40.50.300">
    <property type="entry name" value="P-loop containing nucleotide triphosphate hydrolases"/>
    <property type="match status" value="1"/>
</dbReference>
<evidence type="ECO:0000256" key="3">
    <source>
        <dbReference type="SAM" id="MobiDB-lite"/>
    </source>
</evidence>
<dbReference type="InterPro" id="IPR002586">
    <property type="entry name" value="CobQ/CobB/MinD/ParA_Nub-bd_dom"/>
</dbReference>
<feature type="compositionally biased region" description="Basic residues" evidence="3">
    <location>
        <begin position="614"/>
        <end position="630"/>
    </location>
</feature>
<dbReference type="Proteomes" id="UP000070572">
    <property type="component" value="Unassembled WGS sequence"/>
</dbReference>
<feature type="region of interest" description="Disordered" evidence="3">
    <location>
        <begin position="317"/>
        <end position="336"/>
    </location>
</feature>
<evidence type="ECO:0000313" key="6">
    <source>
        <dbReference type="Proteomes" id="UP000070572"/>
    </source>
</evidence>
<dbReference type="AlphaFoldDB" id="A0AB34X1Q8"/>
<proteinExistence type="predicted"/>
<keyword evidence="1" id="KW-0547">Nucleotide-binding</keyword>
<evidence type="ECO:0000313" key="5">
    <source>
        <dbReference type="EMBL" id="KXB82001.1"/>
    </source>
</evidence>
<comment type="caution">
    <text evidence="5">The sequence shown here is derived from an EMBL/GenBank/DDBJ whole genome shotgun (WGS) entry which is preliminary data.</text>
</comment>
<protein>
    <recommendedName>
        <fullName evidence="4">CobQ/CobB/MinD/ParA nucleotide binding domain-containing protein</fullName>
    </recommendedName>
</protein>
<keyword evidence="2" id="KW-0067">ATP-binding</keyword>
<organism evidence="5 6">
    <name type="scientific">Varibaculum cambriense</name>
    <dbReference type="NCBI Taxonomy" id="184870"/>
    <lineage>
        <taxon>Bacteria</taxon>
        <taxon>Bacillati</taxon>
        <taxon>Actinomycetota</taxon>
        <taxon>Actinomycetes</taxon>
        <taxon>Actinomycetales</taxon>
        <taxon>Actinomycetaceae</taxon>
        <taxon>Varibaculum</taxon>
    </lineage>
</organism>
<accession>A0AB34X1Q8</accession>
<dbReference type="GO" id="GO:0016887">
    <property type="term" value="F:ATP hydrolysis activity"/>
    <property type="evidence" value="ECO:0007669"/>
    <property type="project" value="TreeGrafter"/>
</dbReference>
<evidence type="ECO:0000256" key="2">
    <source>
        <dbReference type="ARBA" id="ARBA00022840"/>
    </source>
</evidence>
<dbReference type="Pfam" id="PF01656">
    <property type="entry name" value="CbiA"/>
    <property type="match status" value="1"/>
</dbReference>
<feature type="region of interest" description="Disordered" evidence="3">
    <location>
        <begin position="608"/>
        <end position="630"/>
    </location>
</feature>
<feature type="region of interest" description="Disordered" evidence="3">
    <location>
        <begin position="168"/>
        <end position="312"/>
    </location>
</feature>
<dbReference type="GO" id="GO:0051782">
    <property type="term" value="P:negative regulation of cell division"/>
    <property type="evidence" value="ECO:0007669"/>
    <property type="project" value="TreeGrafter"/>
</dbReference>
<sequence>MDKVFIFNLPAVAEKLAGDYEVISGTNFKEAARKASPPLTDSLAFAVIKNQDSYGFPADKWVKLAVAKLGPVLVVGSGSLAGIDGATYCGSEDEVHDALSEMGIEVSALKQSEDFSGLFFDEQAPTPGSSAGKAEQYEYPATGFELPGIDPTPETAPETGFELPGIYEQTQAPGSGEQDKTPTTTLPVTEPAPATSFDLPGVSPAPTPGFDLPGVSAGPDPVPSPASFELPTDAMPFSSPTPQGSLYDDIDLSLPEPVLDDTAPGSSAGNAEQYEAPAPESSPSWDTAPGSSEAYEAPRSEPAPSWEEQPAETNWKPTMGAAEPVRPAPAPPIAPAAIAHTTNGGCPTIIVFGAKGGVGKTTTSIHLAQRAGRLCPDMRVTLIDANRGQGDIRTKLRTLNVPTIFDALPEEGRGAIITPPALDKDRPPHLEPLAFALIAAPPSELSDPTQVTPEVYQNALSEAREVSDLVIVDTQISEKYDTTKLFENFLIPLLIKDENIWGVGATEDSPESINNLLERLHQYRARGVKAAKIFTLIAQAHAHNTPEDLRDFEEMFDQASTFAGAVPYNKTIYNRLSSGILCEGLPPVAEPLDRILYAVTGKNAFITKKEPEAKKKKRRPRFGRAKKRRK</sequence>
<dbReference type="SUPFAM" id="SSF52540">
    <property type="entry name" value="P-loop containing nucleoside triphosphate hydrolases"/>
    <property type="match status" value="1"/>
</dbReference>
<dbReference type="GO" id="GO:0005524">
    <property type="term" value="F:ATP binding"/>
    <property type="evidence" value="ECO:0007669"/>
    <property type="project" value="UniProtKB-KW"/>
</dbReference>
<dbReference type="PANTHER" id="PTHR43384:SF6">
    <property type="entry name" value="SEPTUM SITE-DETERMINING PROTEIN MIND HOMOLOG, CHLOROPLASTIC"/>
    <property type="match status" value="1"/>
</dbReference>
<evidence type="ECO:0000256" key="1">
    <source>
        <dbReference type="ARBA" id="ARBA00022741"/>
    </source>
</evidence>
<feature type="domain" description="CobQ/CobB/MinD/ParA nucleotide binding" evidence="4">
    <location>
        <begin position="349"/>
        <end position="576"/>
    </location>
</feature>
<dbReference type="EMBL" id="LSDN01000003">
    <property type="protein sequence ID" value="KXB82001.1"/>
    <property type="molecule type" value="Genomic_DNA"/>
</dbReference>
<dbReference type="InterPro" id="IPR027417">
    <property type="entry name" value="P-loop_NTPase"/>
</dbReference>
<reference evidence="5 6" key="1">
    <citation type="submission" date="2016-01" db="EMBL/GenBank/DDBJ databases">
        <authorList>
            <person name="Mitreva M."/>
            <person name="Pepin K.H."/>
            <person name="Mihindukulasuriya K.A."/>
            <person name="Fulton R."/>
            <person name="Fronick C."/>
            <person name="O'Laughlin M."/>
            <person name="Miner T."/>
            <person name="Herter B."/>
            <person name="Rosa B.A."/>
            <person name="Cordes M."/>
            <person name="Tomlinson C."/>
            <person name="Wollam A."/>
            <person name="Palsikar V.B."/>
            <person name="Mardis E.R."/>
            <person name="Wilson R.K."/>
        </authorList>
    </citation>
    <scope>NUCLEOTIDE SEQUENCE [LARGE SCALE GENOMIC DNA]</scope>
    <source>
        <strain evidence="5 6">DNF00696</strain>
    </source>
</reference>
<evidence type="ECO:0000259" key="4">
    <source>
        <dbReference type="Pfam" id="PF01656"/>
    </source>
</evidence>
<name>A0AB34X1Q8_9ACTO</name>
<gene>
    <name evidence="5" type="ORF">HMPREF1862_00064</name>
</gene>
<dbReference type="GO" id="GO:0009898">
    <property type="term" value="C:cytoplasmic side of plasma membrane"/>
    <property type="evidence" value="ECO:0007669"/>
    <property type="project" value="TreeGrafter"/>
</dbReference>